<dbReference type="Pfam" id="PF02518">
    <property type="entry name" value="HATPase_c"/>
    <property type="match status" value="1"/>
</dbReference>
<name>A0AA49GN28_9BACT</name>
<feature type="domain" description="Histidine kinase" evidence="8">
    <location>
        <begin position="132"/>
        <end position="353"/>
    </location>
</feature>
<dbReference type="EMBL" id="CP120682">
    <property type="protein sequence ID" value="WKN37895.1"/>
    <property type="molecule type" value="Genomic_DNA"/>
</dbReference>
<dbReference type="Pfam" id="PF00512">
    <property type="entry name" value="HisKA"/>
    <property type="match status" value="1"/>
</dbReference>
<keyword evidence="5 9" id="KW-0418">Kinase</keyword>
<protein>
    <recommendedName>
        <fullName evidence="2">histidine kinase</fullName>
        <ecNumber evidence="2">2.7.13.3</ecNumber>
    </recommendedName>
</protein>
<dbReference type="PROSITE" id="PS50109">
    <property type="entry name" value="HIS_KIN"/>
    <property type="match status" value="1"/>
</dbReference>
<dbReference type="Gene3D" id="3.30.565.10">
    <property type="entry name" value="Histidine kinase-like ATPase, C-terminal domain"/>
    <property type="match status" value="1"/>
</dbReference>
<dbReference type="InterPro" id="IPR005467">
    <property type="entry name" value="His_kinase_dom"/>
</dbReference>
<dbReference type="InterPro" id="IPR003594">
    <property type="entry name" value="HATPase_dom"/>
</dbReference>
<gene>
    <name evidence="9" type="ORF">K4G66_04130</name>
</gene>
<evidence type="ECO:0000256" key="5">
    <source>
        <dbReference type="ARBA" id="ARBA00022777"/>
    </source>
</evidence>
<dbReference type="CDD" id="cd00082">
    <property type="entry name" value="HisKA"/>
    <property type="match status" value="1"/>
</dbReference>
<evidence type="ECO:0000256" key="1">
    <source>
        <dbReference type="ARBA" id="ARBA00000085"/>
    </source>
</evidence>
<dbReference type="SMART" id="SM00388">
    <property type="entry name" value="HisKA"/>
    <property type="match status" value="1"/>
</dbReference>
<dbReference type="Gene3D" id="1.10.287.130">
    <property type="match status" value="1"/>
</dbReference>
<dbReference type="CDD" id="cd00075">
    <property type="entry name" value="HATPase"/>
    <property type="match status" value="1"/>
</dbReference>
<dbReference type="AlphaFoldDB" id="A0AA49GN28"/>
<reference evidence="9" key="1">
    <citation type="journal article" date="2023" name="Comput. Struct. Biotechnol. J.">
        <title>Discovery of a novel marine Bacteroidetes with a rich repertoire of carbohydrate-active enzymes.</title>
        <authorList>
            <person name="Chen B."/>
            <person name="Liu G."/>
            <person name="Chen Q."/>
            <person name="Wang H."/>
            <person name="Liu L."/>
            <person name="Tang K."/>
        </authorList>
    </citation>
    <scope>NUCLEOTIDE SEQUENCE</scope>
    <source>
        <strain evidence="9">TK19036</strain>
    </source>
</reference>
<dbReference type="InterPro" id="IPR004358">
    <property type="entry name" value="Sig_transdc_His_kin-like_C"/>
</dbReference>
<comment type="catalytic activity">
    <reaction evidence="1">
        <text>ATP + protein L-histidine = ADP + protein N-phospho-L-histidine.</text>
        <dbReference type="EC" id="2.7.13.3"/>
    </reaction>
</comment>
<dbReference type="SMART" id="SM00387">
    <property type="entry name" value="HATPase_c"/>
    <property type="match status" value="1"/>
</dbReference>
<dbReference type="InterPro" id="IPR050736">
    <property type="entry name" value="Sensor_HK_Regulatory"/>
</dbReference>
<reference evidence="9" key="2">
    <citation type="journal article" date="2024" name="Antonie Van Leeuwenhoek">
        <title>Roseihalotalea indica gen. nov., sp. nov., a halophilic Bacteroidetes from mesopelagic Southwest Indian Ocean with higher carbohydrate metabolic potential.</title>
        <authorList>
            <person name="Chen B."/>
            <person name="Zhang M."/>
            <person name="Lin D."/>
            <person name="Ye J."/>
            <person name="Tang K."/>
        </authorList>
    </citation>
    <scope>NUCLEOTIDE SEQUENCE</scope>
    <source>
        <strain evidence="9">TK19036</strain>
    </source>
</reference>
<dbReference type="FunFam" id="3.30.565.10:FF:000006">
    <property type="entry name" value="Sensor histidine kinase WalK"/>
    <property type="match status" value="1"/>
</dbReference>
<evidence type="ECO:0000256" key="2">
    <source>
        <dbReference type="ARBA" id="ARBA00012438"/>
    </source>
</evidence>
<dbReference type="PANTHER" id="PTHR43711">
    <property type="entry name" value="TWO-COMPONENT HISTIDINE KINASE"/>
    <property type="match status" value="1"/>
</dbReference>
<keyword evidence="4" id="KW-0808">Transferase</keyword>
<accession>A0AA49GN28</accession>
<dbReference type="InterPro" id="IPR036097">
    <property type="entry name" value="HisK_dim/P_sf"/>
</dbReference>
<organism evidence="9">
    <name type="scientific">Roseihalotalea indica</name>
    <dbReference type="NCBI Taxonomy" id="2867963"/>
    <lineage>
        <taxon>Bacteria</taxon>
        <taxon>Pseudomonadati</taxon>
        <taxon>Bacteroidota</taxon>
        <taxon>Cytophagia</taxon>
        <taxon>Cytophagales</taxon>
        <taxon>Catalimonadaceae</taxon>
        <taxon>Roseihalotalea</taxon>
    </lineage>
</organism>
<evidence type="ECO:0000259" key="8">
    <source>
        <dbReference type="PROSITE" id="PS50109"/>
    </source>
</evidence>
<feature type="transmembrane region" description="Helical" evidence="7">
    <location>
        <begin position="80"/>
        <end position="103"/>
    </location>
</feature>
<keyword evidence="3" id="KW-0597">Phosphoprotein</keyword>
<evidence type="ECO:0000256" key="4">
    <source>
        <dbReference type="ARBA" id="ARBA00022679"/>
    </source>
</evidence>
<sequence length="363" mass="40830">MPFFRKREYAIAASCGLLALISGLDYLTGHEISSALFYLFPIYLVASHSQAKKNDAIVIAIISSISWLLVDILTEHPHSSLYVLMWNASVRAIIFFAIAILAYRINLENRVIAAKNEELTKLNAEKNKFIGVAAHDIRTPLGNIFNLTTLLLDPRYNSKFTEDKRDEIIGMIRSSSSGCLELLNNMLDITQIESGTLRLNLKENDYVGFLREVIATNEPLAQQKDQQIVLESSVESLWLTFDKTYINQVLTNLLTNAMKYSHPDCTIQVRLQEQEGRVRTEVIDQGIGIREQDREKIFKPFEKTQNRPTAGESSNGLGLAIVKKIIEAHGGRIGFSSEHGKGSTFYFILPKQLPPPKENKSSV</sequence>
<dbReference type="SUPFAM" id="SSF47384">
    <property type="entry name" value="Homodimeric domain of signal transducing histidine kinase"/>
    <property type="match status" value="1"/>
</dbReference>
<keyword evidence="7" id="KW-0472">Membrane</keyword>
<dbReference type="PANTHER" id="PTHR43711:SF31">
    <property type="entry name" value="HISTIDINE KINASE"/>
    <property type="match status" value="1"/>
</dbReference>
<proteinExistence type="predicted"/>
<dbReference type="SUPFAM" id="SSF55874">
    <property type="entry name" value="ATPase domain of HSP90 chaperone/DNA topoisomerase II/histidine kinase"/>
    <property type="match status" value="1"/>
</dbReference>
<evidence type="ECO:0000256" key="3">
    <source>
        <dbReference type="ARBA" id="ARBA00022553"/>
    </source>
</evidence>
<keyword evidence="6" id="KW-0902">Two-component regulatory system</keyword>
<feature type="transmembrane region" description="Helical" evidence="7">
    <location>
        <begin position="56"/>
        <end position="74"/>
    </location>
</feature>
<feature type="transmembrane region" description="Helical" evidence="7">
    <location>
        <begin position="33"/>
        <end position="49"/>
    </location>
</feature>
<evidence type="ECO:0000256" key="6">
    <source>
        <dbReference type="ARBA" id="ARBA00023012"/>
    </source>
</evidence>
<dbReference type="InterPro" id="IPR003661">
    <property type="entry name" value="HisK_dim/P_dom"/>
</dbReference>
<dbReference type="GO" id="GO:0000155">
    <property type="term" value="F:phosphorelay sensor kinase activity"/>
    <property type="evidence" value="ECO:0007669"/>
    <property type="project" value="InterPro"/>
</dbReference>
<dbReference type="EC" id="2.7.13.3" evidence="2"/>
<evidence type="ECO:0000256" key="7">
    <source>
        <dbReference type="SAM" id="Phobius"/>
    </source>
</evidence>
<evidence type="ECO:0000313" key="9">
    <source>
        <dbReference type="EMBL" id="WKN37895.1"/>
    </source>
</evidence>
<keyword evidence="7" id="KW-0812">Transmembrane</keyword>
<keyword evidence="7" id="KW-1133">Transmembrane helix</keyword>
<dbReference type="InterPro" id="IPR036890">
    <property type="entry name" value="HATPase_C_sf"/>
</dbReference>
<dbReference type="PRINTS" id="PR00344">
    <property type="entry name" value="BCTRLSENSOR"/>
</dbReference>